<evidence type="ECO:0000256" key="1">
    <source>
        <dbReference type="ARBA" id="ARBA00023125"/>
    </source>
</evidence>
<feature type="domain" description="HTH tetR-type" evidence="3">
    <location>
        <begin position="16"/>
        <end position="76"/>
    </location>
</feature>
<evidence type="ECO:0000256" key="2">
    <source>
        <dbReference type="PROSITE-ProRule" id="PRU00335"/>
    </source>
</evidence>
<evidence type="ECO:0000313" key="5">
    <source>
        <dbReference type="Proteomes" id="UP000598997"/>
    </source>
</evidence>
<dbReference type="Gene3D" id="1.10.10.60">
    <property type="entry name" value="Homeodomain-like"/>
    <property type="match status" value="1"/>
</dbReference>
<sequence length="204" mass="22820">MSDTAKDGPAWRRRKNDRPTEIIAAAREMLEAKGLSGVSMARIAARAHVSEALVYRYFDSKQALINQVLTEWAEPFITSLMAKLDGATTARQRLVLIATSYLRGMDDTPRLHRVFYQELRWQDYAGSPLHKLNRRFANTVVEAVEAGIATGELRADLDAPMVRDMLFGGLEHVAMRTSFAGRPVDVEQQARSFVETLLIGLATK</sequence>
<gene>
    <name evidence="4" type="ORF">GCM10010989_11410</name>
</gene>
<dbReference type="InterPro" id="IPR013570">
    <property type="entry name" value="Tscrpt_reg_YsiA_C"/>
</dbReference>
<evidence type="ECO:0000259" key="3">
    <source>
        <dbReference type="PROSITE" id="PS50977"/>
    </source>
</evidence>
<dbReference type="SUPFAM" id="SSF46689">
    <property type="entry name" value="Homeodomain-like"/>
    <property type="match status" value="1"/>
</dbReference>
<dbReference type="PANTHER" id="PTHR30055">
    <property type="entry name" value="HTH-TYPE TRANSCRIPTIONAL REGULATOR RUTR"/>
    <property type="match status" value="1"/>
</dbReference>
<name>A0A917DHG8_9SPHN</name>
<evidence type="ECO:0000313" key="4">
    <source>
        <dbReference type="EMBL" id="GGD39052.1"/>
    </source>
</evidence>
<dbReference type="PROSITE" id="PS01081">
    <property type="entry name" value="HTH_TETR_1"/>
    <property type="match status" value="1"/>
</dbReference>
<dbReference type="EMBL" id="BMIO01000003">
    <property type="protein sequence ID" value="GGD39052.1"/>
    <property type="molecule type" value="Genomic_DNA"/>
</dbReference>
<dbReference type="GO" id="GO:0003700">
    <property type="term" value="F:DNA-binding transcription factor activity"/>
    <property type="evidence" value="ECO:0007669"/>
    <property type="project" value="TreeGrafter"/>
</dbReference>
<dbReference type="InterPro" id="IPR023772">
    <property type="entry name" value="DNA-bd_HTH_TetR-type_CS"/>
</dbReference>
<dbReference type="InterPro" id="IPR050109">
    <property type="entry name" value="HTH-type_TetR-like_transc_reg"/>
</dbReference>
<dbReference type="PROSITE" id="PS50977">
    <property type="entry name" value="HTH_TETR_2"/>
    <property type="match status" value="1"/>
</dbReference>
<dbReference type="Gene3D" id="1.10.357.10">
    <property type="entry name" value="Tetracycline Repressor, domain 2"/>
    <property type="match status" value="1"/>
</dbReference>
<accession>A0A917DHG8</accession>
<dbReference type="GO" id="GO:0000976">
    <property type="term" value="F:transcription cis-regulatory region binding"/>
    <property type="evidence" value="ECO:0007669"/>
    <property type="project" value="TreeGrafter"/>
</dbReference>
<dbReference type="InterPro" id="IPR001647">
    <property type="entry name" value="HTH_TetR"/>
</dbReference>
<feature type="DNA-binding region" description="H-T-H motif" evidence="2">
    <location>
        <begin position="39"/>
        <end position="58"/>
    </location>
</feature>
<dbReference type="InterPro" id="IPR036271">
    <property type="entry name" value="Tet_transcr_reg_TetR-rel_C_sf"/>
</dbReference>
<dbReference type="Pfam" id="PF08359">
    <property type="entry name" value="TetR_C_4"/>
    <property type="match status" value="1"/>
</dbReference>
<keyword evidence="1 2" id="KW-0238">DNA-binding</keyword>
<dbReference type="InterPro" id="IPR009057">
    <property type="entry name" value="Homeodomain-like_sf"/>
</dbReference>
<protein>
    <recommendedName>
        <fullName evidence="3">HTH tetR-type domain-containing protein</fullName>
    </recommendedName>
</protein>
<dbReference type="Pfam" id="PF00440">
    <property type="entry name" value="TetR_N"/>
    <property type="match status" value="1"/>
</dbReference>
<dbReference type="Proteomes" id="UP000598997">
    <property type="component" value="Unassembled WGS sequence"/>
</dbReference>
<organism evidence="4 5">
    <name type="scientific">Croceicoccus pelagius</name>
    <dbReference type="NCBI Taxonomy" id="1703341"/>
    <lineage>
        <taxon>Bacteria</taxon>
        <taxon>Pseudomonadati</taxon>
        <taxon>Pseudomonadota</taxon>
        <taxon>Alphaproteobacteria</taxon>
        <taxon>Sphingomonadales</taxon>
        <taxon>Erythrobacteraceae</taxon>
        <taxon>Croceicoccus</taxon>
    </lineage>
</organism>
<proteinExistence type="predicted"/>
<dbReference type="AlphaFoldDB" id="A0A917DHG8"/>
<dbReference type="PRINTS" id="PR00455">
    <property type="entry name" value="HTHTETR"/>
</dbReference>
<comment type="caution">
    <text evidence="4">The sequence shown here is derived from an EMBL/GenBank/DDBJ whole genome shotgun (WGS) entry which is preliminary data.</text>
</comment>
<keyword evidence="5" id="KW-1185">Reference proteome</keyword>
<reference evidence="4 5" key="1">
    <citation type="journal article" date="2014" name="Int. J. Syst. Evol. Microbiol.">
        <title>Complete genome sequence of Corynebacterium casei LMG S-19264T (=DSM 44701T), isolated from a smear-ripened cheese.</title>
        <authorList>
            <consortium name="US DOE Joint Genome Institute (JGI-PGF)"/>
            <person name="Walter F."/>
            <person name="Albersmeier A."/>
            <person name="Kalinowski J."/>
            <person name="Ruckert C."/>
        </authorList>
    </citation>
    <scope>NUCLEOTIDE SEQUENCE [LARGE SCALE GENOMIC DNA]</scope>
    <source>
        <strain evidence="4 5">CGMCC 1.15358</strain>
    </source>
</reference>
<dbReference type="PANTHER" id="PTHR30055:SF226">
    <property type="entry name" value="HTH-TYPE TRANSCRIPTIONAL REGULATOR PKSA"/>
    <property type="match status" value="1"/>
</dbReference>
<dbReference type="SUPFAM" id="SSF48498">
    <property type="entry name" value="Tetracyclin repressor-like, C-terminal domain"/>
    <property type="match status" value="1"/>
</dbReference>